<evidence type="ECO:0000256" key="1">
    <source>
        <dbReference type="SAM" id="MobiDB-lite"/>
    </source>
</evidence>
<evidence type="ECO:0000313" key="3">
    <source>
        <dbReference type="WBParaSite" id="Pan_g2499.t1"/>
    </source>
</evidence>
<dbReference type="Proteomes" id="UP000492821">
    <property type="component" value="Unassembled WGS sequence"/>
</dbReference>
<evidence type="ECO:0000313" key="2">
    <source>
        <dbReference type="Proteomes" id="UP000492821"/>
    </source>
</evidence>
<name>A0A7E4VRJ9_PANRE</name>
<proteinExistence type="predicted"/>
<reference evidence="2" key="1">
    <citation type="journal article" date="2013" name="Genetics">
        <title>The draft genome and transcriptome of Panagrellus redivivus are shaped by the harsh demands of a free-living lifestyle.</title>
        <authorList>
            <person name="Srinivasan J."/>
            <person name="Dillman A.R."/>
            <person name="Macchietto M.G."/>
            <person name="Heikkinen L."/>
            <person name="Lakso M."/>
            <person name="Fracchia K.M."/>
            <person name="Antoshechkin I."/>
            <person name="Mortazavi A."/>
            <person name="Wong G."/>
            <person name="Sternberg P.W."/>
        </authorList>
    </citation>
    <scope>NUCLEOTIDE SEQUENCE [LARGE SCALE GENOMIC DNA]</scope>
    <source>
        <strain evidence="2">MT8872</strain>
    </source>
</reference>
<accession>A0A7E4VRJ9</accession>
<dbReference type="WBParaSite" id="Pan_g2499.t1">
    <property type="protein sequence ID" value="Pan_g2499.t1"/>
    <property type="gene ID" value="Pan_g2499"/>
</dbReference>
<sequence length="171" mass="19475">MSSTLVNNFIPRGRYLVATGFPDGPRITGVCKGYEMSNNTIRHRMFYPNEFDDVFITPFGKKYDIKIVARFRRRQHAVNFIRNMKKDDVKELLDKAVQKIADTVTQILYTEIAVIHDQLDTIKMVIEACNGNANNESVASVEREASEVTIYDDPDSGLHFEQLPSRSSSLP</sequence>
<reference evidence="3" key="2">
    <citation type="submission" date="2020-10" db="UniProtKB">
        <authorList>
            <consortium name="WormBaseParasite"/>
        </authorList>
    </citation>
    <scope>IDENTIFICATION</scope>
</reference>
<feature type="region of interest" description="Disordered" evidence="1">
    <location>
        <begin position="152"/>
        <end position="171"/>
    </location>
</feature>
<dbReference type="AlphaFoldDB" id="A0A7E4VRJ9"/>
<organism evidence="2 3">
    <name type="scientific">Panagrellus redivivus</name>
    <name type="common">Microworm</name>
    <dbReference type="NCBI Taxonomy" id="6233"/>
    <lineage>
        <taxon>Eukaryota</taxon>
        <taxon>Metazoa</taxon>
        <taxon>Ecdysozoa</taxon>
        <taxon>Nematoda</taxon>
        <taxon>Chromadorea</taxon>
        <taxon>Rhabditida</taxon>
        <taxon>Tylenchina</taxon>
        <taxon>Panagrolaimomorpha</taxon>
        <taxon>Panagrolaimoidea</taxon>
        <taxon>Panagrolaimidae</taxon>
        <taxon>Panagrellus</taxon>
    </lineage>
</organism>
<keyword evidence="2" id="KW-1185">Reference proteome</keyword>
<protein>
    <submittedName>
        <fullName evidence="3">DUF223 domain-containing protein</fullName>
    </submittedName>
</protein>